<dbReference type="PANTHER" id="PTHR35174:SF4">
    <property type="entry name" value="BLL7163 PROTEIN"/>
    <property type="match status" value="1"/>
</dbReference>
<organism evidence="3 4">
    <name type="scientific">Pendulispora albinea</name>
    <dbReference type="NCBI Taxonomy" id="2741071"/>
    <lineage>
        <taxon>Bacteria</taxon>
        <taxon>Pseudomonadati</taxon>
        <taxon>Myxococcota</taxon>
        <taxon>Myxococcia</taxon>
        <taxon>Myxococcales</taxon>
        <taxon>Sorangiineae</taxon>
        <taxon>Pendulisporaceae</taxon>
        <taxon>Pendulispora</taxon>
    </lineage>
</organism>
<gene>
    <name evidence="3" type="ORF">LZC94_01760</name>
</gene>
<evidence type="ECO:0000313" key="4">
    <source>
        <dbReference type="Proteomes" id="UP001370348"/>
    </source>
</evidence>
<dbReference type="SUPFAM" id="SSF54909">
    <property type="entry name" value="Dimeric alpha+beta barrel"/>
    <property type="match status" value="1"/>
</dbReference>
<accession>A0ABZ2M1W6</accession>
<sequence>MRVLVIVKATEKSETGAMPSEELFTAMGKYNEELVKAGIMLAAEGLHPSSKGKRIHFSGSKRKVLDGPFAETKELIAGFWLWQVRSMEEAVEWARRCPNPMPDDEGVLEIRPVFETDDFGAEFTPELRAQEERLRAEVERQQKKA</sequence>
<reference evidence="3 4" key="1">
    <citation type="submission" date="2021-12" db="EMBL/GenBank/DDBJ databases">
        <title>Discovery of the Pendulisporaceae a myxobacterial family with distinct sporulation behavior and unique specialized metabolism.</title>
        <authorList>
            <person name="Garcia R."/>
            <person name="Popoff A."/>
            <person name="Bader C.D."/>
            <person name="Loehr J."/>
            <person name="Walesch S."/>
            <person name="Walt C."/>
            <person name="Boldt J."/>
            <person name="Bunk B."/>
            <person name="Haeckl F.J.F.P.J."/>
            <person name="Gunesch A.P."/>
            <person name="Birkelbach J."/>
            <person name="Nuebel U."/>
            <person name="Pietschmann T."/>
            <person name="Bach T."/>
            <person name="Mueller R."/>
        </authorList>
    </citation>
    <scope>NUCLEOTIDE SEQUENCE [LARGE SCALE GENOMIC DNA]</scope>
    <source>
        <strain evidence="3 4">MSr11954</strain>
    </source>
</reference>
<comment type="similarity">
    <text evidence="1">Belongs to the YciI family.</text>
</comment>
<evidence type="ECO:0000313" key="3">
    <source>
        <dbReference type="EMBL" id="WXB16006.1"/>
    </source>
</evidence>
<dbReference type="Proteomes" id="UP001370348">
    <property type="component" value="Chromosome"/>
</dbReference>
<dbReference type="Gene3D" id="3.30.70.1060">
    <property type="entry name" value="Dimeric alpha+beta barrel"/>
    <property type="match status" value="1"/>
</dbReference>
<dbReference type="PANTHER" id="PTHR35174">
    <property type="entry name" value="BLL7171 PROTEIN-RELATED"/>
    <property type="match status" value="1"/>
</dbReference>
<dbReference type="RefSeq" id="WP_394825636.1">
    <property type="nucleotide sequence ID" value="NZ_CP089984.1"/>
</dbReference>
<name>A0ABZ2M1W6_9BACT</name>
<dbReference type="InterPro" id="IPR011008">
    <property type="entry name" value="Dimeric_a/b-barrel"/>
</dbReference>
<keyword evidence="4" id="KW-1185">Reference proteome</keyword>
<evidence type="ECO:0000259" key="2">
    <source>
        <dbReference type="Pfam" id="PF03795"/>
    </source>
</evidence>
<evidence type="ECO:0000256" key="1">
    <source>
        <dbReference type="ARBA" id="ARBA00007689"/>
    </source>
</evidence>
<feature type="domain" description="YCII-related" evidence="2">
    <location>
        <begin position="1"/>
        <end position="115"/>
    </location>
</feature>
<dbReference type="Pfam" id="PF03795">
    <property type="entry name" value="YCII"/>
    <property type="match status" value="1"/>
</dbReference>
<proteinExistence type="inferred from homology"/>
<dbReference type="EMBL" id="CP089984">
    <property type="protein sequence ID" value="WXB16006.1"/>
    <property type="molecule type" value="Genomic_DNA"/>
</dbReference>
<dbReference type="InterPro" id="IPR005545">
    <property type="entry name" value="YCII"/>
</dbReference>
<protein>
    <submittedName>
        <fullName evidence="3">YciI family protein</fullName>
    </submittedName>
</protein>